<dbReference type="PANTHER" id="PTHR33375:SF1">
    <property type="entry name" value="CHROMOSOME-PARTITIONING PROTEIN PARB-RELATED"/>
    <property type="match status" value="1"/>
</dbReference>
<dbReference type="EMBL" id="FNYD01000016">
    <property type="protein sequence ID" value="SEK06376.1"/>
    <property type="molecule type" value="Genomic_DNA"/>
</dbReference>
<dbReference type="Gene3D" id="1.10.10.2830">
    <property type="match status" value="1"/>
</dbReference>
<dbReference type="SUPFAM" id="SSF109709">
    <property type="entry name" value="KorB DNA-binding domain-like"/>
    <property type="match status" value="1"/>
</dbReference>
<dbReference type="Proteomes" id="UP000199379">
    <property type="component" value="Unassembled WGS sequence"/>
</dbReference>
<evidence type="ECO:0000313" key="2">
    <source>
        <dbReference type="EMBL" id="SEK06376.1"/>
    </source>
</evidence>
<dbReference type="Gene3D" id="3.90.1530.30">
    <property type="match status" value="1"/>
</dbReference>
<dbReference type="InterPro" id="IPR050336">
    <property type="entry name" value="Chromosome_partition/occlusion"/>
</dbReference>
<protein>
    <submittedName>
        <fullName evidence="2">ParB-like nuclease domain-containing protein</fullName>
    </submittedName>
</protein>
<dbReference type="PANTHER" id="PTHR33375">
    <property type="entry name" value="CHROMOSOME-PARTITIONING PROTEIN PARB-RELATED"/>
    <property type="match status" value="1"/>
</dbReference>
<dbReference type="GO" id="GO:0007059">
    <property type="term" value="P:chromosome segregation"/>
    <property type="evidence" value="ECO:0007669"/>
    <property type="project" value="TreeGrafter"/>
</dbReference>
<dbReference type="SUPFAM" id="SSF110849">
    <property type="entry name" value="ParB/Sulfiredoxin"/>
    <property type="match status" value="1"/>
</dbReference>
<dbReference type="GO" id="GO:0005694">
    <property type="term" value="C:chromosome"/>
    <property type="evidence" value="ECO:0007669"/>
    <property type="project" value="TreeGrafter"/>
</dbReference>
<evidence type="ECO:0000313" key="3">
    <source>
        <dbReference type="Proteomes" id="UP000199379"/>
    </source>
</evidence>
<dbReference type="AlphaFoldDB" id="A0A1H7DXA4"/>
<feature type="region of interest" description="Disordered" evidence="1">
    <location>
        <begin position="92"/>
        <end position="122"/>
    </location>
</feature>
<dbReference type="InterPro" id="IPR037972">
    <property type="entry name" value="RepB_N"/>
</dbReference>
<feature type="region of interest" description="Disordered" evidence="1">
    <location>
        <begin position="1"/>
        <end position="27"/>
    </location>
</feature>
<evidence type="ECO:0000256" key="1">
    <source>
        <dbReference type="SAM" id="MobiDB-lite"/>
    </source>
</evidence>
<dbReference type="CDD" id="cd16405">
    <property type="entry name" value="RepB_like_N"/>
    <property type="match status" value="1"/>
</dbReference>
<dbReference type="STRING" id="1227549.SAMN05444007_11613"/>
<accession>A0A1H7DXA4</accession>
<feature type="compositionally biased region" description="Basic and acidic residues" evidence="1">
    <location>
        <begin position="106"/>
        <end position="122"/>
    </location>
</feature>
<feature type="region of interest" description="Disordered" evidence="1">
    <location>
        <begin position="243"/>
        <end position="264"/>
    </location>
</feature>
<gene>
    <name evidence="2" type="ORF">SAMN05444007_11613</name>
</gene>
<proteinExistence type="predicted"/>
<dbReference type="RefSeq" id="WP_177175504.1">
    <property type="nucleotide sequence ID" value="NZ_BMGV01000015.1"/>
</dbReference>
<dbReference type="InterPro" id="IPR036086">
    <property type="entry name" value="ParB/Sulfiredoxin_sf"/>
</dbReference>
<reference evidence="2 3" key="1">
    <citation type="submission" date="2016-10" db="EMBL/GenBank/DDBJ databases">
        <authorList>
            <person name="de Groot N.N."/>
        </authorList>
    </citation>
    <scope>NUCLEOTIDE SEQUENCE [LARGE SCALE GENOMIC DNA]</scope>
    <source>
        <strain evidence="2 3">DSM 29340</strain>
    </source>
</reference>
<keyword evidence="3" id="KW-1185">Reference proteome</keyword>
<sequence>MARKRKLNAQAPEGGDAEPPEAAARGGMGGMWAGSAMNLLQQRIEAVHGSLAAGVMNGTVVLELDPGQIEDAVGSDRIGDWAADPEFQALKRNIQRRGQTQPIRVRPRDPDWRPDPQSPRDTDAVFVVQSGRRRLEVCRQLGRRVLAVLSTEAGATALADLEERFHENTMRRNLTGFEELLSIGLLAESLKDLSQDEIAARLEVSQNDVSLGLSCVKYRDDILAQVDVANTPKREYRGIIPRLRRGEGPNPAKPAGQGRAEAARGRFVGEKMTVEMRTASDGLRVKVKMDGATGVDLDTLAEQIARLLSRG</sequence>
<name>A0A1H7DXA4_9RHOB</name>
<organism evidence="2 3">
    <name type="scientific">Cribrihabitans marinus</name>
    <dbReference type="NCBI Taxonomy" id="1227549"/>
    <lineage>
        <taxon>Bacteria</taxon>
        <taxon>Pseudomonadati</taxon>
        <taxon>Pseudomonadota</taxon>
        <taxon>Alphaproteobacteria</taxon>
        <taxon>Rhodobacterales</taxon>
        <taxon>Paracoccaceae</taxon>
        <taxon>Cribrihabitans</taxon>
    </lineage>
</organism>